<dbReference type="EMBL" id="CAADIZ010000045">
    <property type="protein sequence ID" value="VFS28394.1"/>
    <property type="molecule type" value="Genomic_DNA"/>
</dbReference>
<dbReference type="AlphaFoldDB" id="A0A484RWH4"/>
<proteinExistence type="predicted"/>
<accession>A0A484RWH4</accession>
<protein>
    <submittedName>
        <fullName evidence="1">Uncharacterized protein</fullName>
    </submittedName>
</protein>
<reference evidence="1" key="1">
    <citation type="submission" date="2019-03" db="EMBL/GenBank/DDBJ databases">
        <authorList>
            <person name="Danneels B."/>
        </authorList>
    </citation>
    <scope>NUCLEOTIDE SEQUENCE</scope>
</reference>
<dbReference type="EMBL" id="CAADIP010000053">
    <property type="protein sequence ID" value="VFR97778.1"/>
    <property type="molecule type" value="Genomic_DNA"/>
</dbReference>
<evidence type="ECO:0000313" key="2">
    <source>
        <dbReference type="EMBL" id="VFR77454.1"/>
    </source>
</evidence>
<dbReference type="EMBL" id="CAADII010000013">
    <property type="protein sequence ID" value="VFR53850.1"/>
    <property type="molecule type" value="Genomic_DNA"/>
</dbReference>
<gene>
    <name evidence="1" type="ORF">BRI6_0814</name>
    <name evidence="2" type="ORF">BRI9_0869</name>
    <name evidence="3" type="ORF">IVO3_0868</name>
    <name evidence="4" type="ORF">RAN7_0808</name>
</gene>
<sequence length="46" mass="5091">MHCFPPASSVERVAPLAHPSLFPRSHAPRCVFTGSPRVWQRMGCEG</sequence>
<dbReference type="EMBL" id="CAADIK010000040">
    <property type="protein sequence ID" value="VFR77454.1"/>
    <property type="molecule type" value="Genomic_DNA"/>
</dbReference>
<name>A0A484RWH4_9ZZZZ</name>
<evidence type="ECO:0000313" key="3">
    <source>
        <dbReference type="EMBL" id="VFR97778.1"/>
    </source>
</evidence>
<organism evidence="1">
    <name type="scientific">plant metagenome</name>
    <dbReference type="NCBI Taxonomy" id="1297885"/>
    <lineage>
        <taxon>unclassified sequences</taxon>
        <taxon>metagenomes</taxon>
        <taxon>organismal metagenomes</taxon>
    </lineage>
</organism>
<evidence type="ECO:0000313" key="1">
    <source>
        <dbReference type="EMBL" id="VFR53850.1"/>
    </source>
</evidence>
<evidence type="ECO:0000313" key="4">
    <source>
        <dbReference type="EMBL" id="VFS28394.1"/>
    </source>
</evidence>